<feature type="transmembrane region" description="Helical" evidence="1">
    <location>
        <begin position="12"/>
        <end position="32"/>
    </location>
</feature>
<feature type="transmembrane region" description="Helical" evidence="1">
    <location>
        <begin position="69"/>
        <end position="87"/>
    </location>
</feature>
<dbReference type="AlphaFoldDB" id="A0A1M4S1B6"/>
<dbReference type="OrthoDB" id="2237376at2"/>
<evidence type="ECO:0000256" key="1">
    <source>
        <dbReference type="SAM" id="Phobius"/>
    </source>
</evidence>
<keyword evidence="1" id="KW-0472">Membrane</keyword>
<dbReference type="Proteomes" id="UP000184291">
    <property type="component" value="Unassembled WGS sequence"/>
</dbReference>
<keyword evidence="1" id="KW-1133">Transmembrane helix</keyword>
<accession>A0A1M4S1B6</accession>
<reference evidence="3" key="1">
    <citation type="submission" date="2016-09" db="EMBL/GenBank/DDBJ databases">
        <authorList>
            <person name="Strepis N."/>
        </authorList>
    </citation>
    <scope>NUCLEOTIDE SEQUENCE [LARGE SCALE GENOMIC DNA]</scope>
</reference>
<evidence type="ECO:0000313" key="2">
    <source>
        <dbReference type="EMBL" id="SHE25959.1"/>
    </source>
</evidence>
<protein>
    <submittedName>
        <fullName evidence="2">Uncharacterized protein</fullName>
    </submittedName>
</protein>
<feature type="transmembrane region" description="Helical" evidence="1">
    <location>
        <begin position="93"/>
        <end position="114"/>
    </location>
</feature>
<feature type="transmembrane region" description="Helical" evidence="1">
    <location>
        <begin position="44"/>
        <end position="62"/>
    </location>
</feature>
<dbReference type="RefSeq" id="WP_073331706.1">
    <property type="nucleotide sequence ID" value="NZ_FQTT01000012.1"/>
</dbReference>
<evidence type="ECO:0000313" key="3">
    <source>
        <dbReference type="Proteomes" id="UP000184291"/>
    </source>
</evidence>
<keyword evidence="1" id="KW-0812">Transmembrane</keyword>
<dbReference type="EMBL" id="FQTT01000012">
    <property type="protein sequence ID" value="SHE25959.1"/>
    <property type="molecule type" value="Genomic_DNA"/>
</dbReference>
<keyword evidence="3" id="KW-1185">Reference proteome</keyword>
<sequence length="115" mass="12003">MTTSNTKNRLSGRAITGICLTACGIITIVWGGTVVPVSMFSGDFMSFAAGGLVLIALGAYLVTALPPALRIAAVWLAALGLISYLFVIGMETIVALIGCVPVLGFAAWLSTRLWR</sequence>
<proteinExistence type="predicted"/>
<dbReference type="STRING" id="1892869.ACGLYG10_2196"/>
<organism evidence="2 3">
    <name type="scientific">Actinomyces glycerinitolerans</name>
    <dbReference type="NCBI Taxonomy" id="1892869"/>
    <lineage>
        <taxon>Bacteria</taxon>
        <taxon>Bacillati</taxon>
        <taxon>Actinomycetota</taxon>
        <taxon>Actinomycetes</taxon>
        <taxon>Actinomycetales</taxon>
        <taxon>Actinomycetaceae</taxon>
        <taxon>Actinomyces</taxon>
    </lineage>
</organism>
<gene>
    <name evidence="2" type="ORF">ACGLYG10_2196</name>
</gene>
<name>A0A1M4S1B6_9ACTO</name>